<evidence type="ECO:0000256" key="4">
    <source>
        <dbReference type="ARBA" id="ARBA00023016"/>
    </source>
</evidence>
<keyword evidence="3" id="KW-0067">ATP-binding</keyword>
<dbReference type="GO" id="GO:0140662">
    <property type="term" value="F:ATP-dependent protein folding chaperone"/>
    <property type="evidence" value="ECO:0007669"/>
    <property type="project" value="InterPro"/>
</dbReference>
<keyword evidence="4" id="KW-0346">Stress response</keyword>
<evidence type="ECO:0000256" key="2">
    <source>
        <dbReference type="ARBA" id="ARBA00022741"/>
    </source>
</evidence>
<protein>
    <submittedName>
        <fullName evidence="6">Hsp70 family protein</fullName>
    </submittedName>
</protein>
<evidence type="ECO:0000313" key="7">
    <source>
        <dbReference type="Proteomes" id="UP000517694"/>
    </source>
</evidence>
<dbReference type="PANTHER" id="PTHR42749">
    <property type="entry name" value="CELL SHAPE-DETERMINING PROTEIN MREB"/>
    <property type="match status" value="1"/>
</dbReference>
<evidence type="ECO:0000256" key="1">
    <source>
        <dbReference type="ARBA" id="ARBA00007381"/>
    </source>
</evidence>
<reference evidence="6 7" key="1">
    <citation type="submission" date="2020-08" db="EMBL/GenBank/DDBJ databases">
        <title>Whole-Genome Sequence of French Clinical Streptomyces mexicanus Strain Q0842.</title>
        <authorList>
            <person name="Boxberger M."/>
            <person name="La Scola B."/>
        </authorList>
    </citation>
    <scope>NUCLEOTIDE SEQUENCE [LARGE SCALE GENOMIC DNA]</scope>
    <source>
        <strain evidence="6 7">Marseille-Q0842</strain>
    </source>
</reference>
<dbReference type="GO" id="GO:0005524">
    <property type="term" value="F:ATP binding"/>
    <property type="evidence" value="ECO:0007669"/>
    <property type="project" value="UniProtKB-KW"/>
</dbReference>
<dbReference type="Gene3D" id="3.30.420.40">
    <property type="match status" value="2"/>
</dbReference>
<keyword evidence="5" id="KW-0143">Chaperone</keyword>
<dbReference type="Pfam" id="PF00012">
    <property type="entry name" value="HSP70"/>
    <property type="match status" value="1"/>
</dbReference>
<dbReference type="EMBL" id="JACMHY010000002">
    <property type="protein sequence ID" value="MBC2864476.1"/>
    <property type="molecule type" value="Genomic_DNA"/>
</dbReference>
<keyword evidence="2" id="KW-0547">Nucleotide-binding</keyword>
<comment type="similarity">
    <text evidence="1">Belongs to the heat shock protein 70 family.</text>
</comment>
<dbReference type="InterPro" id="IPR043129">
    <property type="entry name" value="ATPase_NBD"/>
</dbReference>
<evidence type="ECO:0000313" key="6">
    <source>
        <dbReference type="EMBL" id="MBC2864476.1"/>
    </source>
</evidence>
<dbReference type="Gene3D" id="3.90.640.10">
    <property type="entry name" value="Actin, Chain A, domain 4"/>
    <property type="match status" value="1"/>
</dbReference>
<dbReference type="InterPro" id="IPR018181">
    <property type="entry name" value="Heat_shock_70_CS"/>
</dbReference>
<gene>
    <name evidence="6" type="ORF">H1R13_05530</name>
</gene>
<dbReference type="RefSeq" id="WP_185946860.1">
    <property type="nucleotide sequence ID" value="NZ_JACMHY010000002.1"/>
</dbReference>
<dbReference type="InterPro" id="IPR013126">
    <property type="entry name" value="Hsp_70_fam"/>
</dbReference>
<dbReference type="Proteomes" id="UP000517694">
    <property type="component" value="Unassembled WGS sequence"/>
</dbReference>
<accession>A0A7X1LQJ2</accession>
<proteinExistence type="inferred from homology"/>
<name>A0A7X1LQJ2_9ACTN</name>
<evidence type="ECO:0000256" key="5">
    <source>
        <dbReference type="ARBA" id="ARBA00023186"/>
    </source>
</evidence>
<evidence type="ECO:0000256" key="3">
    <source>
        <dbReference type="ARBA" id="ARBA00022840"/>
    </source>
</evidence>
<sequence>MSDDRPLVGIDFGTATTLVTQRMPHSYAETVPIGTSTAWMPSVVAASPQGGLVFGEAAEAAGGSGAIRSVKQNITEGRNEPLRLGADARNAAAFTPDQLIVGLLRHVVLLAKANGAEVDDADFRLACPAIWDGPRRKRLASLAAEAGIPVAVANIVDEPIAAGLAWSEGLHDRDGYAPEGTVLVFDYGGGTLDIALMSVGEDLDDAEPELTVLSARGVAEAGDALDHRIAKDLERDLEAAGFPVDRLPEPQSVRSLLLLAARRLKVLLSDTRFDTQSVPIGGGHTSLPMLEYTRERLEHAFRPQLDRALQHVRAALCERRLRRRTVPDLDALVRTPLEELAHDVQYVLLAGGMSQVPLVREEFTRIFPQAQVEYDQSLDTPEESVATGLVVRSDRYHRLSLPRPGFDLVLEWQDEHGDVRRETLYPAFEPLYTTDQIFRRERDLAHRYQKQIHGLGRETTAALRALSVDGEPLDFLVDGRPTPHLPVSLRRYTEFTFSLKVSGEIYVRDCAFRESRFRVDRWPILRGGERTSVKLSTMGKVPEQRDATAFKFTDFYSHPHQ</sequence>
<dbReference type="SUPFAM" id="SSF53067">
    <property type="entry name" value="Actin-like ATPase domain"/>
    <property type="match status" value="2"/>
</dbReference>
<dbReference type="CDD" id="cd10170">
    <property type="entry name" value="ASKHA_NBD_HSP70"/>
    <property type="match status" value="1"/>
</dbReference>
<dbReference type="PROSITE" id="PS01036">
    <property type="entry name" value="HSP70_3"/>
    <property type="match status" value="1"/>
</dbReference>
<dbReference type="PANTHER" id="PTHR42749:SF1">
    <property type="entry name" value="CELL SHAPE-DETERMINING PROTEIN MREB"/>
    <property type="match status" value="1"/>
</dbReference>
<dbReference type="AlphaFoldDB" id="A0A7X1LQJ2"/>
<comment type="caution">
    <text evidence="6">The sequence shown here is derived from an EMBL/GenBank/DDBJ whole genome shotgun (WGS) entry which is preliminary data.</text>
</comment>
<organism evidence="6 7">
    <name type="scientific">Streptomyces mexicanus</name>
    <dbReference type="NCBI Taxonomy" id="178566"/>
    <lineage>
        <taxon>Bacteria</taxon>
        <taxon>Bacillati</taxon>
        <taxon>Actinomycetota</taxon>
        <taxon>Actinomycetes</taxon>
        <taxon>Kitasatosporales</taxon>
        <taxon>Streptomycetaceae</taxon>
        <taxon>Streptomyces</taxon>
    </lineage>
</organism>
<keyword evidence="7" id="KW-1185">Reference proteome</keyword>